<sequence>MLVNALRNWPQWSPWHSKDPQMKVEFSEKDTGKGAWYRWRSRRRKVGKGSLVIIESRTNEYIANEMNLMQQRVSRGYFRFEPAADGTRVTWCIDAEMGQNPVRRFMGKMTDKWVGSDFEKGLHNLKRVCEKIQGREAVVYE</sequence>
<name>A0A512RQH4_9BACT</name>
<dbReference type="AlphaFoldDB" id="A0A512RQH4"/>
<dbReference type="InterPro" id="IPR023393">
    <property type="entry name" value="START-like_dom_sf"/>
</dbReference>
<keyword evidence="2" id="KW-1185">Reference proteome</keyword>
<dbReference type="SUPFAM" id="SSF55961">
    <property type="entry name" value="Bet v1-like"/>
    <property type="match status" value="1"/>
</dbReference>
<proteinExistence type="predicted"/>
<reference evidence="1 2" key="1">
    <citation type="submission" date="2019-07" db="EMBL/GenBank/DDBJ databases">
        <title>Whole genome shotgun sequence of Chitinophaga cymbidii NBRC 109752.</title>
        <authorList>
            <person name="Hosoyama A."/>
            <person name="Uohara A."/>
            <person name="Ohji S."/>
            <person name="Ichikawa N."/>
        </authorList>
    </citation>
    <scope>NUCLEOTIDE SEQUENCE [LARGE SCALE GENOMIC DNA]</scope>
    <source>
        <strain evidence="1 2">NBRC 109752</strain>
    </source>
</reference>
<dbReference type="CDD" id="cd07818">
    <property type="entry name" value="SRPBCC_1"/>
    <property type="match status" value="1"/>
</dbReference>
<evidence type="ECO:0008006" key="3">
    <source>
        <dbReference type="Google" id="ProtNLM"/>
    </source>
</evidence>
<comment type="caution">
    <text evidence="1">The sequence shown here is derived from an EMBL/GenBank/DDBJ whole genome shotgun (WGS) entry which is preliminary data.</text>
</comment>
<accession>A0A512RQH4</accession>
<dbReference type="InterPro" id="IPR019587">
    <property type="entry name" value="Polyketide_cyclase/dehydratase"/>
</dbReference>
<evidence type="ECO:0000313" key="2">
    <source>
        <dbReference type="Proteomes" id="UP000321436"/>
    </source>
</evidence>
<evidence type="ECO:0000313" key="1">
    <source>
        <dbReference type="EMBL" id="GEP97935.1"/>
    </source>
</evidence>
<dbReference type="Pfam" id="PF10604">
    <property type="entry name" value="Polyketide_cyc2"/>
    <property type="match status" value="1"/>
</dbReference>
<dbReference type="EMBL" id="BKAU01000005">
    <property type="protein sequence ID" value="GEP97935.1"/>
    <property type="molecule type" value="Genomic_DNA"/>
</dbReference>
<dbReference type="Proteomes" id="UP000321436">
    <property type="component" value="Unassembled WGS sequence"/>
</dbReference>
<organism evidence="1 2">
    <name type="scientific">Chitinophaga cymbidii</name>
    <dbReference type="NCBI Taxonomy" id="1096750"/>
    <lineage>
        <taxon>Bacteria</taxon>
        <taxon>Pseudomonadati</taxon>
        <taxon>Bacteroidota</taxon>
        <taxon>Chitinophagia</taxon>
        <taxon>Chitinophagales</taxon>
        <taxon>Chitinophagaceae</taxon>
        <taxon>Chitinophaga</taxon>
    </lineage>
</organism>
<gene>
    <name evidence="1" type="ORF">CCY01nite_41950</name>
</gene>
<dbReference type="Gene3D" id="3.30.530.20">
    <property type="match status" value="1"/>
</dbReference>
<protein>
    <recommendedName>
        <fullName evidence="3">Polyketide cyclase</fullName>
    </recommendedName>
</protein>